<dbReference type="InterPro" id="IPR000836">
    <property type="entry name" value="PRTase_dom"/>
</dbReference>
<keyword evidence="6" id="KW-0808">Transferase</keyword>
<evidence type="ECO:0000259" key="14">
    <source>
        <dbReference type="Pfam" id="PF13793"/>
    </source>
</evidence>
<dbReference type="InterPro" id="IPR029057">
    <property type="entry name" value="PRTase-like"/>
</dbReference>
<evidence type="ECO:0000256" key="6">
    <source>
        <dbReference type="ARBA" id="ARBA00022679"/>
    </source>
</evidence>
<reference evidence="15 16" key="1">
    <citation type="journal article" date="2019" name="Mol. Biol. Evol.">
        <title>Blast fungal genomes show frequent chromosomal changes, gene gains and losses, and effector gene turnover.</title>
        <authorList>
            <person name="Gomez Luciano L.B."/>
            <person name="Jason Tsai I."/>
            <person name="Chuma I."/>
            <person name="Tosa Y."/>
            <person name="Chen Y.H."/>
            <person name="Li J.Y."/>
            <person name="Li M.Y."/>
            <person name="Jade Lu M.Y."/>
            <person name="Nakayashiki H."/>
            <person name="Li W.H."/>
        </authorList>
    </citation>
    <scope>NUCLEOTIDE SEQUENCE [LARGE SCALE GENOMIC DNA]</scope>
    <source>
        <strain evidence="15">MZ5-1-6</strain>
    </source>
</reference>
<comment type="cofactor">
    <cofactor evidence="1">
        <name>Mg(2+)</name>
        <dbReference type="ChEBI" id="CHEBI:18420"/>
    </cofactor>
</comment>
<keyword evidence="11" id="KW-0067">ATP-binding</keyword>
<evidence type="ECO:0000256" key="1">
    <source>
        <dbReference type="ARBA" id="ARBA00001946"/>
    </source>
</evidence>
<dbReference type="GO" id="GO:0009156">
    <property type="term" value="P:ribonucleoside monophosphate biosynthetic process"/>
    <property type="evidence" value="ECO:0007669"/>
    <property type="project" value="InterPro"/>
</dbReference>
<dbReference type="GO" id="GO:0005737">
    <property type="term" value="C:cytoplasm"/>
    <property type="evidence" value="ECO:0007669"/>
    <property type="project" value="TreeGrafter"/>
</dbReference>
<keyword evidence="8" id="KW-0545">Nucleotide biosynthesis</keyword>
<dbReference type="Pfam" id="PF14572">
    <property type="entry name" value="Pribosyl_synth"/>
    <property type="match status" value="1"/>
</dbReference>
<evidence type="ECO:0000256" key="11">
    <source>
        <dbReference type="ARBA" id="ARBA00022840"/>
    </source>
</evidence>
<evidence type="ECO:0000256" key="10">
    <source>
        <dbReference type="ARBA" id="ARBA00022777"/>
    </source>
</evidence>
<dbReference type="GO" id="GO:0016301">
    <property type="term" value="F:kinase activity"/>
    <property type="evidence" value="ECO:0007669"/>
    <property type="project" value="UniProtKB-KW"/>
</dbReference>
<protein>
    <recommendedName>
        <fullName evidence="4">ribose-phosphate diphosphokinase</fullName>
        <ecNumber evidence="4">2.7.6.1</ecNumber>
    </recommendedName>
</protein>
<sequence length="324" mass="35185">MSSTSNSIKLLSGNSHMLLGRLVADRLGIEIAKTLSLNYSNQETSVTVGESVRDEDVFIIQSTMPGDINDGLMELLIMTHACRTASARRITCVLPNFPYARQDKKDRSRAPISAKLIANMIQTAGCNHVITMDLHASQIQGFFNIPVDNLYAEPSVLRWIRENLPVEKCVIVSPDAGGAKRATSIADRLDLGFALIHKERPRPNVVGRMVLVGDVKDKIAILVDDMADTCGTLSKAAQTVKDHGAAEVVAIVTRKYGILSGNAIENLNNSCLSKVVVTNTVPLGNKVDRCPKIRVIDVSATIAEAIRRTHNGESVSHLFTHVPV</sequence>
<dbReference type="InterPro" id="IPR000842">
    <property type="entry name" value="PRib_PP_synth_CS"/>
</dbReference>
<dbReference type="EMBL" id="CP034205">
    <property type="protein sequence ID" value="QBZ57244.1"/>
    <property type="molecule type" value="Genomic_DNA"/>
</dbReference>
<dbReference type="AlphaFoldDB" id="A0A4P7NAN9"/>
<evidence type="ECO:0000256" key="5">
    <source>
        <dbReference type="ARBA" id="ARBA00022490"/>
    </source>
</evidence>
<evidence type="ECO:0000256" key="3">
    <source>
        <dbReference type="ARBA" id="ARBA00006478"/>
    </source>
</evidence>
<evidence type="ECO:0000256" key="13">
    <source>
        <dbReference type="ARBA" id="ARBA00049535"/>
    </source>
</evidence>
<dbReference type="CDD" id="cd06223">
    <property type="entry name" value="PRTases_typeI"/>
    <property type="match status" value="1"/>
</dbReference>
<dbReference type="FunFam" id="3.40.50.2020:FF:000005">
    <property type="entry name" value="Ribose-phosphate pyrophosphokinase 1"/>
    <property type="match status" value="1"/>
</dbReference>
<dbReference type="NCBIfam" id="TIGR01251">
    <property type="entry name" value="ribP_PPkin"/>
    <property type="match status" value="1"/>
</dbReference>
<dbReference type="PANTHER" id="PTHR10210:SF32">
    <property type="entry name" value="RIBOSE-PHOSPHATE PYROPHOSPHOKINASE 2"/>
    <property type="match status" value="1"/>
</dbReference>
<proteinExistence type="inferred from homology"/>
<evidence type="ECO:0000256" key="9">
    <source>
        <dbReference type="ARBA" id="ARBA00022741"/>
    </source>
</evidence>
<keyword evidence="7" id="KW-0479">Metal-binding</keyword>
<dbReference type="GO" id="GO:0006164">
    <property type="term" value="P:purine nucleotide biosynthetic process"/>
    <property type="evidence" value="ECO:0007669"/>
    <property type="project" value="TreeGrafter"/>
</dbReference>
<dbReference type="Gene3D" id="3.40.50.2020">
    <property type="match status" value="2"/>
</dbReference>
<dbReference type="Proteomes" id="UP000294847">
    <property type="component" value="Chromosome 2"/>
</dbReference>
<dbReference type="SUPFAM" id="SSF53271">
    <property type="entry name" value="PRTase-like"/>
    <property type="match status" value="1"/>
</dbReference>
<dbReference type="GO" id="GO:0005524">
    <property type="term" value="F:ATP binding"/>
    <property type="evidence" value="ECO:0007669"/>
    <property type="project" value="UniProtKB-KW"/>
</dbReference>
<keyword evidence="10" id="KW-0418">Kinase</keyword>
<evidence type="ECO:0000256" key="8">
    <source>
        <dbReference type="ARBA" id="ARBA00022727"/>
    </source>
</evidence>
<feature type="domain" description="Ribose-phosphate pyrophosphokinase N-terminal" evidence="14">
    <location>
        <begin position="8"/>
        <end position="125"/>
    </location>
</feature>
<dbReference type="Pfam" id="PF13793">
    <property type="entry name" value="Pribosyltran_N"/>
    <property type="match status" value="1"/>
</dbReference>
<accession>A0A4P7NAN9</accession>
<evidence type="ECO:0000313" key="15">
    <source>
        <dbReference type="EMBL" id="QBZ57244.1"/>
    </source>
</evidence>
<dbReference type="EC" id="2.7.6.1" evidence="4"/>
<comment type="catalytic activity">
    <reaction evidence="13">
        <text>D-ribose 5-phosphate + ATP = 5-phospho-alpha-D-ribose 1-diphosphate + AMP + H(+)</text>
        <dbReference type="Rhea" id="RHEA:15609"/>
        <dbReference type="ChEBI" id="CHEBI:15378"/>
        <dbReference type="ChEBI" id="CHEBI:30616"/>
        <dbReference type="ChEBI" id="CHEBI:58017"/>
        <dbReference type="ChEBI" id="CHEBI:78346"/>
        <dbReference type="ChEBI" id="CHEBI:456215"/>
        <dbReference type="EC" id="2.7.6.1"/>
    </reaction>
</comment>
<gene>
    <name evidence="15" type="ORF">PoMZ_02168</name>
</gene>
<dbReference type="InterPro" id="IPR029099">
    <property type="entry name" value="Pribosyltran_N"/>
</dbReference>
<keyword evidence="9" id="KW-0547">Nucleotide-binding</keyword>
<dbReference type="GO" id="GO:0002189">
    <property type="term" value="C:ribose phosphate diphosphokinase complex"/>
    <property type="evidence" value="ECO:0007669"/>
    <property type="project" value="UniProtKB-ARBA"/>
</dbReference>
<evidence type="ECO:0000313" key="16">
    <source>
        <dbReference type="Proteomes" id="UP000294847"/>
    </source>
</evidence>
<organism evidence="15 16">
    <name type="scientific">Pyricularia oryzae</name>
    <name type="common">Rice blast fungus</name>
    <name type="synonym">Magnaporthe oryzae</name>
    <dbReference type="NCBI Taxonomy" id="318829"/>
    <lineage>
        <taxon>Eukaryota</taxon>
        <taxon>Fungi</taxon>
        <taxon>Dikarya</taxon>
        <taxon>Ascomycota</taxon>
        <taxon>Pezizomycotina</taxon>
        <taxon>Sordariomycetes</taxon>
        <taxon>Sordariomycetidae</taxon>
        <taxon>Magnaporthales</taxon>
        <taxon>Pyriculariaceae</taxon>
        <taxon>Pyricularia</taxon>
    </lineage>
</organism>
<comment type="pathway">
    <text evidence="2">Metabolic intermediate biosynthesis; 5-phospho-alpha-D-ribose 1-diphosphate biosynthesis; 5-phospho-alpha-D-ribose 1-diphosphate from D-ribose 5-phosphate (route I): step 1/1.</text>
</comment>
<evidence type="ECO:0000256" key="4">
    <source>
        <dbReference type="ARBA" id="ARBA00013247"/>
    </source>
</evidence>
<dbReference type="PANTHER" id="PTHR10210">
    <property type="entry name" value="RIBOSE-PHOSPHATE DIPHOSPHOKINASE FAMILY MEMBER"/>
    <property type="match status" value="1"/>
</dbReference>
<dbReference type="PROSITE" id="PS00114">
    <property type="entry name" value="PRPP_SYNTHASE"/>
    <property type="match status" value="1"/>
</dbReference>
<dbReference type="GO" id="GO:0004749">
    <property type="term" value="F:ribose phosphate diphosphokinase activity"/>
    <property type="evidence" value="ECO:0007669"/>
    <property type="project" value="UniProtKB-EC"/>
</dbReference>
<keyword evidence="12" id="KW-0460">Magnesium</keyword>
<dbReference type="GO" id="GO:0000287">
    <property type="term" value="F:magnesium ion binding"/>
    <property type="evidence" value="ECO:0007669"/>
    <property type="project" value="InterPro"/>
</dbReference>
<dbReference type="SMART" id="SM01400">
    <property type="entry name" value="Pribosyltran_N"/>
    <property type="match status" value="1"/>
</dbReference>
<comment type="similarity">
    <text evidence="3">Belongs to the ribose-phosphate pyrophosphokinase family.</text>
</comment>
<evidence type="ECO:0000256" key="12">
    <source>
        <dbReference type="ARBA" id="ARBA00022842"/>
    </source>
</evidence>
<dbReference type="GO" id="GO:0006015">
    <property type="term" value="P:5-phosphoribose 1-diphosphate biosynthetic process"/>
    <property type="evidence" value="ECO:0007669"/>
    <property type="project" value="TreeGrafter"/>
</dbReference>
<dbReference type="NCBIfam" id="NF002320">
    <property type="entry name" value="PRK01259.1"/>
    <property type="match status" value="1"/>
</dbReference>
<evidence type="ECO:0000256" key="2">
    <source>
        <dbReference type="ARBA" id="ARBA00004996"/>
    </source>
</evidence>
<dbReference type="InterPro" id="IPR005946">
    <property type="entry name" value="Rib-P_diPkinase"/>
</dbReference>
<dbReference type="FunFam" id="3.40.50.2020:FF:000001">
    <property type="entry name" value="Ribose-phosphate pyrophosphokinase"/>
    <property type="match status" value="1"/>
</dbReference>
<name>A0A4P7NAN9_PYROR</name>
<evidence type="ECO:0000256" key="7">
    <source>
        <dbReference type="ARBA" id="ARBA00022723"/>
    </source>
</evidence>
<keyword evidence="5" id="KW-0963">Cytoplasm</keyword>